<reference evidence="9 10" key="1">
    <citation type="journal article" date="2018" name="Sci. Rep.">
        <title>Genomic signatures of local adaptation to the degree of environmental predictability in rotifers.</title>
        <authorList>
            <person name="Franch-Gras L."/>
            <person name="Hahn C."/>
            <person name="Garcia-Roger E.M."/>
            <person name="Carmona M.J."/>
            <person name="Serra M."/>
            <person name="Gomez A."/>
        </authorList>
    </citation>
    <scope>NUCLEOTIDE SEQUENCE [LARGE SCALE GENOMIC DNA]</scope>
    <source>
        <strain evidence="9">HYR1</strain>
    </source>
</reference>
<dbReference type="GO" id="GO:0005737">
    <property type="term" value="C:cytoplasm"/>
    <property type="evidence" value="ECO:0007669"/>
    <property type="project" value="UniProtKB-SubCell"/>
</dbReference>
<comment type="subcellular location">
    <subcellularLocation>
        <location evidence="2">Cytoplasm</location>
    </subcellularLocation>
    <subcellularLocation>
        <location evidence="1">Nucleus</location>
    </subcellularLocation>
</comment>
<dbReference type="Proteomes" id="UP000276133">
    <property type="component" value="Unassembled WGS sequence"/>
</dbReference>
<evidence type="ECO:0000256" key="7">
    <source>
        <dbReference type="ARBA" id="ARBA00023242"/>
    </source>
</evidence>
<dbReference type="PANTHER" id="PTHR12596">
    <property type="entry name" value="EXPORTIN 4,7-RELATED"/>
    <property type="match status" value="1"/>
</dbReference>
<comment type="similarity">
    <text evidence="3">Belongs to the exportin family.</text>
</comment>
<evidence type="ECO:0000256" key="4">
    <source>
        <dbReference type="ARBA" id="ARBA00022448"/>
    </source>
</evidence>
<gene>
    <name evidence="9" type="ORF">BpHYR1_004339</name>
</gene>
<feature type="non-terminal residue" evidence="9">
    <location>
        <position position="314"/>
    </location>
</feature>
<dbReference type="InterPro" id="IPR011989">
    <property type="entry name" value="ARM-like"/>
</dbReference>
<comment type="caution">
    <text evidence="9">The sequence shown here is derived from an EMBL/GenBank/DDBJ whole genome shotgun (WGS) entry which is preliminary data.</text>
</comment>
<keyword evidence="4" id="KW-0813">Transport</keyword>
<dbReference type="InterPro" id="IPR016024">
    <property type="entry name" value="ARM-type_fold"/>
</dbReference>
<dbReference type="STRING" id="10195.A0A3M7RFH0"/>
<dbReference type="SUPFAM" id="SSF48371">
    <property type="entry name" value="ARM repeat"/>
    <property type="match status" value="1"/>
</dbReference>
<dbReference type="Gene3D" id="1.25.10.10">
    <property type="entry name" value="Leucine-rich Repeat Variant"/>
    <property type="match status" value="1"/>
</dbReference>
<proteinExistence type="inferred from homology"/>
<keyword evidence="6" id="KW-0653">Protein transport</keyword>
<protein>
    <recommendedName>
        <fullName evidence="8">Exportin-4</fullName>
    </recommendedName>
</protein>
<evidence type="ECO:0000256" key="8">
    <source>
        <dbReference type="ARBA" id="ARBA00040444"/>
    </source>
</evidence>
<dbReference type="InterPro" id="IPR044189">
    <property type="entry name" value="XPO4/7-like"/>
</dbReference>
<evidence type="ECO:0000256" key="1">
    <source>
        <dbReference type="ARBA" id="ARBA00004123"/>
    </source>
</evidence>
<accession>A0A3M7RFH0</accession>
<evidence type="ECO:0000313" key="10">
    <source>
        <dbReference type="Proteomes" id="UP000276133"/>
    </source>
</evidence>
<dbReference type="PANTHER" id="PTHR12596:SF1">
    <property type="entry name" value="EXPORTIN-4"/>
    <property type="match status" value="1"/>
</dbReference>
<keyword evidence="10" id="KW-1185">Reference proteome</keyword>
<sequence length="314" mass="36391">MSYSAESFEPLRQTIEQASKIVISSTVSKEEREEAEKIFIQFKESKSPYDFCYFLLQKSSDSHVLFQAVSTIQAAALREWPLLSTETILALQTNLFDYVTESRSIEQYVQKQILQTVAVFYKRTKFDTFHSKHLGQQKNSQIDNTNLVTRSIELFSCSDLKKRQLMCSFLFAVINEFSNTNKSTKLGQSTESHFNAKRSFEQNEFKSILLFVFDTAKSLIDSLIQSNITNICSVDKESKNLLIQIFNLIDQSFTWEFTSSRHVLKNLIGFTNQSAIKSLEPTPEFRDFFLNPQLVQLLFRCYQLVRDDPDTAHF</sequence>
<evidence type="ECO:0000256" key="6">
    <source>
        <dbReference type="ARBA" id="ARBA00022927"/>
    </source>
</evidence>
<dbReference type="GO" id="GO:0006611">
    <property type="term" value="P:protein export from nucleus"/>
    <property type="evidence" value="ECO:0007669"/>
    <property type="project" value="TreeGrafter"/>
</dbReference>
<dbReference type="EMBL" id="REGN01003490">
    <property type="protein sequence ID" value="RNA22306.1"/>
    <property type="molecule type" value="Genomic_DNA"/>
</dbReference>
<name>A0A3M7RFH0_BRAPC</name>
<evidence type="ECO:0000256" key="5">
    <source>
        <dbReference type="ARBA" id="ARBA00022490"/>
    </source>
</evidence>
<evidence type="ECO:0000256" key="3">
    <source>
        <dbReference type="ARBA" id="ARBA00009466"/>
    </source>
</evidence>
<dbReference type="AlphaFoldDB" id="A0A3M7RFH0"/>
<dbReference type="GO" id="GO:0005643">
    <property type="term" value="C:nuclear pore"/>
    <property type="evidence" value="ECO:0007669"/>
    <property type="project" value="TreeGrafter"/>
</dbReference>
<evidence type="ECO:0000256" key="2">
    <source>
        <dbReference type="ARBA" id="ARBA00004496"/>
    </source>
</evidence>
<dbReference type="OrthoDB" id="5548448at2759"/>
<evidence type="ECO:0000313" key="9">
    <source>
        <dbReference type="EMBL" id="RNA22306.1"/>
    </source>
</evidence>
<dbReference type="GO" id="GO:0005049">
    <property type="term" value="F:nuclear export signal receptor activity"/>
    <property type="evidence" value="ECO:0007669"/>
    <property type="project" value="InterPro"/>
</dbReference>
<organism evidence="9 10">
    <name type="scientific">Brachionus plicatilis</name>
    <name type="common">Marine rotifer</name>
    <name type="synonym">Brachionus muelleri</name>
    <dbReference type="NCBI Taxonomy" id="10195"/>
    <lineage>
        <taxon>Eukaryota</taxon>
        <taxon>Metazoa</taxon>
        <taxon>Spiralia</taxon>
        <taxon>Gnathifera</taxon>
        <taxon>Rotifera</taxon>
        <taxon>Eurotatoria</taxon>
        <taxon>Monogononta</taxon>
        <taxon>Pseudotrocha</taxon>
        <taxon>Ploima</taxon>
        <taxon>Brachionidae</taxon>
        <taxon>Brachionus</taxon>
    </lineage>
</organism>
<keyword evidence="7" id="KW-0539">Nucleus</keyword>
<keyword evidence="5" id="KW-0963">Cytoplasm</keyword>